<evidence type="ECO:0000256" key="1">
    <source>
        <dbReference type="SAM" id="MobiDB-lite"/>
    </source>
</evidence>
<dbReference type="InterPro" id="IPR051783">
    <property type="entry name" value="NAD(P)-dependent_oxidoreduct"/>
</dbReference>
<keyword evidence="4" id="KW-1185">Reference proteome</keyword>
<dbReference type="AlphaFoldDB" id="A0A7W7WLM7"/>
<dbReference type="InterPro" id="IPR036291">
    <property type="entry name" value="NAD(P)-bd_dom_sf"/>
</dbReference>
<dbReference type="Gene3D" id="3.40.50.720">
    <property type="entry name" value="NAD(P)-binding Rossmann-like Domain"/>
    <property type="match status" value="1"/>
</dbReference>
<protein>
    <submittedName>
        <fullName evidence="3">Nucleoside-diphosphate-sugar epimerase</fullName>
    </submittedName>
</protein>
<feature type="region of interest" description="Disordered" evidence="1">
    <location>
        <begin position="338"/>
        <end position="362"/>
    </location>
</feature>
<evidence type="ECO:0000313" key="3">
    <source>
        <dbReference type="EMBL" id="MBB4956281.1"/>
    </source>
</evidence>
<gene>
    <name evidence="3" type="ORF">FHR38_000014</name>
</gene>
<dbReference type="GO" id="GO:0005737">
    <property type="term" value="C:cytoplasm"/>
    <property type="evidence" value="ECO:0007669"/>
    <property type="project" value="TreeGrafter"/>
</dbReference>
<reference evidence="3 4" key="1">
    <citation type="submission" date="2020-08" db="EMBL/GenBank/DDBJ databases">
        <title>Sequencing the genomes of 1000 actinobacteria strains.</title>
        <authorList>
            <person name="Klenk H.-P."/>
        </authorList>
    </citation>
    <scope>NUCLEOTIDE SEQUENCE [LARGE SCALE GENOMIC DNA]</scope>
    <source>
        <strain evidence="3 4">DSM 45886</strain>
    </source>
</reference>
<organism evidence="3 4">
    <name type="scientific">Micromonospora polyrhachis</name>
    <dbReference type="NCBI Taxonomy" id="1282883"/>
    <lineage>
        <taxon>Bacteria</taxon>
        <taxon>Bacillati</taxon>
        <taxon>Actinomycetota</taxon>
        <taxon>Actinomycetes</taxon>
        <taxon>Micromonosporales</taxon>
        <taxon>Micromonosporaceae</taxon>
        <taxon>Micromonospora</taxon>
    </lineage>
</organism>
<evidence type="ECO:0000313" key="4">
    <source>
        <dbReference type="Proteomes" id="UP000578819"/>
    </source>
</evidence>
<dbReference type="RefSeq" id="WP_184531651.1">
    <property type="nucleotide sequence ID" value="NZ_JACHJW010000001.1"/>
</dbReference>
<dbReference type="Proteomes" id="UP000578819">
    <property type="component" value="Unassembled WGS sequence"/>
</dbReference>
<sequence>MPDRRSAESRPSDGVKVVVVGATGNVGTSVVHALSQDPEVRSIVGVARRRPRWSAPRTQWVAADIVDADLVGLFQGADVVIHLAWLFQPTHRPLTTWRTNVEGGSRVFEAVVRAGVPALVYASSVGAYSPGPKDRAVDESWPTNGWPTASYTREKAYLERALDAVEYANPQVRVVRLRPGFIFKQESASQQRRLFVGPLLPNRLVRPGMVPIMPDLPGLRFQAVHSADAAEAYRLAALRDVRGAFNVAAEPVVDAHLLADCLRARTVRMPSGPVRAALAAAWHLRLVPASPHLLDAVLRVPIMDVSRARNELGWTPRHSAREAIEEFLRGLREGSGMSTPPLAARLPGGRVHELGTGTGIHP</sequence>
<dbReference type="SUPFAM" id="SSF51735">
    <property type="entry name" value="NAD(P)-binding Rossmann-fold domains"/>
    <property type="match status" value="1"/>
</dbReference>
<proteinExistence type="predicted"/>
<dbReference type="PANTHER" id="PTHR48079:SF6">
    <property type="entry name" value="NAD(P)-BINDING DOMAIN-CONTAINING PROTEIN-RELATED"/>
    <property type="match status" value="1"/>
</dbReference>
<accession>A0A7W7WLM7</accession>
<dbReference type="Pfam" id="PF01370">
    <property type="entry name" value="Epimerase"/>
    <property type="match status" value="1"/>
</dbReference>
<dbReference type="GO" id="GO:0004029">
    <property type="term" value="F:aldehyde dehydrogenase (NAD+) activity"/>
    <property type="evidence" value="ECO:0007669"/>
    <property type="project" value="TreeGrafter"/>
</dbReference>
<dbReference type="EMBL" id="JACHJW010000001">
    <property type="protein sequence ID" value="MBB4956281.1"/>
    <property type="molecule type" value="Genomic_DNA"/>
</dbReference>
<dbReference type="InterPro" id="IPR001509">
    <property type="entry name" value="Epimerase_deHydtase"/>
</dbReference>
<evidence type="ECO:0000259" key="2">
    <source>
        <dbReference type="Pfam" id="PF01370"/>
    </source>
</evidence>
<comment type="caution">
    <text evidence="3">The sequence shown here is derived from an EMBL/GenBank/DDBJ whole genome shotgun (WGS) entry which is preliminary data.</text>
</comment>
<dbReference type="PANTHER" id="PTHR48079">
    <property type="entry name" value="PROTEIN YEEZ"/>
    <property type="match status" value="1"/>
</dbReference>
<name>A0A7W7WLM7_9ACTN</name>
<feature type="domain" description="NAD-dependent epimerase/dehydratase" evidence="2">
    <location>
        <begin position="17"/>
        <end position="247"/>
    </location>
</feature>